<sequence>MATDFYQVVTTTDSAADADALASAIVDSRLGACAHIVGPITSVYRWDGKVVRDQEWRLVVKTAADRLDALIAHIKANHSYDVPMVIATEIVAGSDDYLSWVREETRP</sequence>
<dbReference type="RefSeq" id="WP_091449179.1">
    <property type="nucleotide sequence ID" value="NZ_FMZZ01000002.1"/>
</dbReference>
<keyword evidence="3" id="KW-1185">Reference proteome</keyword>
<gene>
    <name evidence="2" type="ORF">SAMN05216174_102438</name>
</gene>
<dbReference type="Proteomes" id="UP000199501">
    <property type="component" value="Unassembled WGS sequence"/>
</dbReference>
<dbReference type="InterPro" id="IPR011322">
    <property type="entry name" value="N-reg_PII-like_a/b"/>
</dbReference>
<comment type="similarity">
    <text evidence="1">Belongs to the CutA family.</text>
</comment>
<name>A0A1G6M9Q0_9PSEU</name>
<evidence type="ECO:0000313" key="2">
    <source>
        <dbReference type="EMBL" id="SDC52180.1"/>
    </source>
</evidence>
<dbReference type="AlphaFoldDB" id="A0A1G6M9Q0"/>
<evidence type="ECO:0000313" key="3">
    <source>
        <dbReference type="Proteomes" id="UP000199501"/>
    </source>
</evidence>
<evidence type="ECO:0000256" key="1">
    <source>
        <dbReference type="ARBA" id="ARBA00010169"/>
    </source>
</evidence>
<dbReference type="OrthoDB" id="37622at2"/>
<reference evidence="3" key="1">
    <citation type="submission" date="2016-10" db="EMBL/GenBank/DDBJ databases">
        <authorList>
            <person name="Varghese N."/>
            <person name="Submissions S."/>
        </authorList>
    </citation>
    <scope>NUCLEOTIDE SEQUENCE [LARGE SCALE GENOMIC DNA]</scope>
    <source>
        <strain evidence="3">IBRC-M 10403</strain>
    </source>
</reference>
<dbReference type="PANTHER" id="PTHR23419:SF8">
    <property type="entry name" value="FI09726P"/>
    <property type="match status" value="1"/>
</dbReference>
<organism evidence="2 3">
    <name type="scientific">Actinokineospora iranica</name>
    <dbReference type="NCBI Taxonomy" id="1271860"/>
    <lineage>
        <taxon>Bacteria</taxon>
        <taxon>Bacillati</taxon>
        <taxon>Actinomycetota</taxon>
        <taxon>Actinomycetes</taxon>
        <taxon>Pseudonocardiales</taxon>
        <taxon>Pseudonocardiaceae</taxon>
        <taxon>Actinokineospora</taxon>
    </lineage>
</organism>
<dbReference type="SUPFAM" id="SSF54913">
    <property type="entry name" value="GlnB-like"/>
    <property type="match status" value="1"/>
</dbReference>
<dbReference type="Pfam" id="PF03091">
    <property type="entry name" value="CutA1"/>
    <property type="match status" value="1"/>
</dbReference>
<dbReference type="EMBL" id="FMZZ01000002">
    <property type="protein sequence ID" value="SDC52180.1"/>
    <property type="molecule type" value="Genomic_DNA"/>
</dbReference>
<dbReference type="Gene3D" id="3.30.70.120">
    <property type="match status" value="1"/>
</dbReference>
<proteinExistence type="inferred from homology"/>
<dbReference type="InterPro" id="IPR004323">
    <property type="entry name" value="Ion_tolerance_CutA"/>
</dbReference>
<dbReference type="PANTHER" id="PTHR23419">
    <property type="entry name" value="DIVALENT CATION TOLERANCE CUTA-RELATED"/>
    <property type="match status" value="1"/>
</dbReference>
<protein>
    <submittedName>
        <fullName evidence="2">Divalent cation tolerance protein</fullName>
    </submittedName>
</protein>
<dbReference type="GO" id="GO:0010038">
    <property type="term" value="P:response to metal ion"/>
    <property type="evidence" value="ECO:0007669"/>
    <property type="project" value="InterPro"/>
</dbReference>
<dbReference type="InterPro" id="IPR015867">
    <property type="entry name" value="N-reg_PII/ATP_PRibTrfase_C"/>
</dbReference>
<dbReference type="GO" id="GO:0005507">
    <property type="term" value="F:copper ion binding"/>
    <property type="evidence" value="ECO:0007669"/>
    <property type="project" value="TreeGrafter"/>
</dbReference>
<accession>A0A1G6M9Q0</accession>